<dbReference type="Pfam" id="PF00067">
    <property type="entry name" value="p450"/>
    <property type="match status" value="1"/>
</dbReference>
<dbReference type="EMBL" id="KK116286">
    <property type="protein sequence ID" value="KFM67322.1"/>
    <property type="molecule type" value="Genomic_DNA"/>
</dbReference>
<protein>
    <submittedName>
        <fullName evidence="10">Cytochrome P450 2J2</fullName>
    </submittedName>
</protein>
<comment type="cofactor">
    <cofactor evidence="1 7">
        <name>heme</name>
        <dbReference type="ChEBI" id="CHEBI:30413"/>
    </cofactor>
</comment>
<dbReference type="InterPro" id="IPR017972">
    <property type="entry name" value="Cyt_P450_CS"/>
</dbReference>
<evidence type="ECO:0000256" key="3">
    <source>
        <dbReference type="ARBA" id="ARBA00022723"/>
    </source>
</evidence>
<dbReference type="PRINTS" id="PR00385">
    <property type="entry name" value="P450"/>
</dbReference>
<feature type="binding site" description="axial binding residue" evidence="7">
    <location>
        <position position="447"/>
    </location>
    <ligand>
        <name>heme</name>
        <dbReference type="ChEBI" id="CHEBI:30413"/>
    </ligand>
    <ligandPart>
        <name>Fe</name>
        <dbReference type="ChEBI" id="CHEBI:18248"/>
    </ligandPart>
</feature>
<gene>
    <name evidence="10" type="ORF">X975_04929</name>
</gene>
<feature type="non-terminal residue" evidence="10">
    <location>
        <position position="501"/>
    </location>
</feature>
<organism evidence="10 11">
    <name type="scientific">Stegodyphus mimosarum</name>
    <name type="common">African social velvet spider</name>
    <dbReference type="NCBI Taxonomy" id="407821"/>
    <lineage>
        <taxon>Eukaryota</taxon>
        <taxon>Metazoa</taxon>
        <taxon>Ecdysozoa</taxon>
        <taxon>Arthropoda</taxon>
        <taxon>Chelicerata</taxon>
        <taxon>Arachnida</taxon>
        <taxon>Araneae</taxon>
        <taxon>Araneomorphae</taxon>
        <taxon>Entelegynae</taxon>
        <taxon>Eresoidea</taxon>
        <taxon>Eresidae</taxon>
        <taxon>Stegodyphus</taxon>
    </lineage>
</organism>
<dbReference type="GO" id="GO:0005506">
    <property type="term" value="F:iron ion binding"/>
    <property type="evidence" value="ECO:0007669"/>
    <property type="project" value="InterPro"/>
</dbReference>
<dbReference type="InterPro" id="IPR001128">
    <property type="entry name" value="Cyt_P450"/>
</dbReference>
<keyword evidence="6 8" id="KW-0503">Monooxygenase</keyword>
<keyword evidence="4 8" id="KW-0560">Oxidoreductase</keyword>
<dbReference type="PRINTS" id="PR00463">
    <property type="entry name" value="EP450I"/>
</dbReference>
<evidence type="ECO:0000313" key="11">
    <source>
        <dbReference type="Proteomes" id="UP000054359"/>
    </source>
</evidence>
<keyword evidence="7 8" id="KW-0349">Heme</keyword>
<dbReference type="GO" id="GO:0020037">
    <property type="term" value="F:heme binding"/>
    <property type="evidence" value="ECO:0007669"/>
    <property type="project" value="InterPro"/>
</dbReference>
<dbReference type="InterPro" id="IPR036396">
    <property type="entry name" value="Cyt_P450_sf"/>
</dbReference>
<dbReference type="OMA" id="YLAMNTI"/>
<dbReference type="FunFam" id="1.10.630.10:FF:000036">
    <property type="entry name" value="CYtochrome P450 family"/>
    <property type="match status" value="1"/>
</dbReference>
<dbReference type="GO" id="GO:0005737">
    <property type="term" value="C:cytoplasm"/>
    <property type="evidence" value="ECO:0007669"/>
    <property type="project" value="TreeGrafter"/>
</dbReference>
<evidence type="ECO:0000256" key="5">
    <source>
        <dbReference type="ARBA" id="ARBA00023004"/>
    </source>
</evidence>
<evidence type="ECO:0000313" key="10">
    <source>
        <dbReference type="EMBL" id="KFM67322.1"/>
    </source>
</evidence>
<dbReference type="InterPro" id="IPR050182">
    <property type="entry name" value="Cytochrome_P450_fam2"/>
</dbReference>
<feature type="transmembrane region" description="Helical" evidence="9">
    <location>
        <begin position="14"/>
        <end position="35"/>
    </location>
</feature>
<dbReference type="GO" id="GO:0016712">
    <property type="term" value="F:oxidoreductase activity, acting on paired donors, with incorporation or reduction of molecular oxygen, reduced flavin or flavoprotein as one donor, and incorporation of one atom of oxygen"/>
    <property type="evidence" value="ECO:0007669"/>
    <property type="project" value="TreeGrafter"/>
</dbReference>
<evidence type="ECO:0000256" key="6">
    <source>
        <dbReference type="ARBA" id="ARBA00023033"/>
    </source>
</evidence>
<accession>A0A087TQD3</accession>
<keyword evidence="3 7" id="KW-0479">Metal-binding</keyword>
<evidence type="ECO:0000256" key="1">
    <source>
        <dbReference type="ARBA" id="ARBA00001971"/>
    </source>
</evidence>
<dbReference type="PANTHER" id="PTHR24300:SF375">
    <property type="entry name" value="CYTOCHROME P450 FAMILY"/>
    <property type="match status" value="1"/>
</dbReference>
<name>A0A087TQD3_STEMI</name>
<dbReference type="PANTHER" id="PTHR24300">
    <property type="entry name" value="CYTOCHROME P450 508A4-RELATED"/>
    <property type="match status" value="1"/>
</dbReference>
<evidence type="ECO:0000256" key="8">
    <source>
        <dbReference type="RuleBase" id="RU000461"/>
    </source>
</evidence>
<dbReference type="GO" id="GO:0006805">
    <property type="term" value="P:xenobiotic metabolic process"/>
    <property type="evidence" value="ECO:0007669"/>
    <property type="project" value="TreeGrafter"/>
</dbReference>
<keyword evidence="5 7" id="KW-0408">Iron</keyword>
<dbReference type="OrthoDB" id="1055148at2759"/>
<dbReference type="AlphaFoldDB" id="A0A087TQD3"/>
<evidence type="ECO:0000256" key="4">
    <source>
        <dbReference type="ARBA" id="ARBA00023002"/>
    </source>
</evidence>
<proteinExistence type="inferred from homology"/>
<dbReference type="GO" id="GO:0006082">
    <property type="term" value="P:organic acid metabolic process"/>
    <property type="evidence" value="ECO:0007669"/>
    <property type="project" value="TreeGrafter"/>
</dbReference>
<evidence type="ECO:0000256" key="7">
    <source>
        <dbReference type="PIRSR" id="PIRSR602401-1"/>
    </source>
</evidence>
<keyword evidence="11" id="KW-1185">Reference proteome</keyword>
<dbReference type="PROSITE" id="PS00086">
    <property type="entry name" value="CYTOCHROME_P450"/>
    <property type="match status" value="1"/>
</dbReference>
<dbReference type="STRING" id="407821.A0A087TQD3"/>
<sequence length="501" mass="57498">MALSDYLQDIKPEFLTVSATLSVCILAFLILRWVVKRKNFPPGPMGLPIVGYLPFLTKNVHLKLMDLGKKYGEVFSVRLGSEAIVILNSANVIREAFSKSEFLGRPPHTSFSLFDSNSPFFDTNIHVWQEQRRFVVQSMKDLGLGKSKIEGHILEEISNFLEVLNKHNGEPFDVMTPLTPSMSNNISSLVFGKRYEYNDPERVQLDKSLNDVEKALGQAAFHVFFPWIRYFPLIIKWMKLDDAVESSKKLLKIFAKKAEEHKKTLDPRDIRDFIDSYLIEMEVRRAKDPQTTFSDESLKGCVFDLFGAGTETVRTTISWSLYIMAAFPDIQKKVQKEIMDILGTEKNPEFQIQKEMPYSHAVLLEIMRWKTIVPLNLLRYTLAATTVAGYDIPKDTIVMANIWASHHDPKVWDDPGSFKPERFLGQDGKSVIKPKHFLPFSVGKRACPGETMAYMEVFLYFVSILQKFDITLPDDKKPTFDAKLGITYKLNPHKLRFIPKH</sequence>
<evidence type="ECO:0000256" key="2">
    <source>
        <dbReference type="ARBA" id="ARBA00010617"/>
    </source>
</evidence>
<reference evidence="10 11" key="1">
    <citation type="submission" date="2013-11" db="EMBL/GenBank/DDBJ databases">
        <title>Genome sequencing of Stegodyphus mimosarum.</title>
        <authorList>
            <person name="Bechsgaard J."/>
        </authorList>
    </citation>
    <scope>NUCLEOTIDE SEQUENCE [LARGE SCALE GENOMIC DNA]</scope>
</reference>
<keyword evidence="9" id="KW-0812">Transmembrane</keyword>
<comment type="similarity">
    <text evidence="2 8">Belongs to the cytochrome P450 family.</text>
</comment>
<keyword evidence="9" id="KW-1133">Transmembrane helix</keyword>
<dbReference type="Proteomes" id="UP000054359">
    <property type="component" value="Unassembled WGS sequence"/>
</dbReference>
<keyword evidence="9" id="KW-0472">Membrane</keyword>
<dbReference type="Gene3D" id="1.10.630.10">
    <property type="entry name" value="Cytochrome P450"/>
    <property type="match status" value="1"/>
</dbReference>
<dbReference type="SUPFAM" id="SSF48264">
    <property type="entry name" value="Cytochrome P450"/>
    <property type="match status" value="1"/>
</dbReference>
<evidence type="ECO:0000256" key="9">
    <source>
        <dbReference type="SAM" id="Phobius"/>
    </source>
</evidence>
<dbReference type="InterPro" id="IPR002401">
    <property type="entry name" value="Cyt_P450_E_grp-I"/>
</dbReference>